<evidence type="ECO:0000313" key="2">
    <source>
        <dbReference type="EMBL" id="KAF5538456.1"/>
    </source>
</evidence>
<protein>
    <submittedName>
        <fullName evidence="2">Acriflavine sensitivity control acr-2</fullName>
    </submittedName>
</protein>
<dbReference type="InterPro" id="IPR021858">
    <property type="entry name" value="Fun_TF"/>
</dbReference>
<evidence type="ECO:0000256" key="1">
    <source>
        <dbReference type="ARBA" id="ARBA00023242"/>
    </source>
</evidence>
<dbReference type="OrthoDB" id="5130013at2759"/>
<dbReference type="Pfam" id="PF11951">
    <property type="entry name" value="Fungal_trans_2"/>
    <property type="match status" value="1"/>
</dbReference>
<gene>
    <name evidence="2" type="ORF">FPHYL_12512</name>
</gene>
<dbReference type="AlphaFoldDB" id="A0A8H5IPR1"/>
<comment type="caution">
    <text evidence="2">The sequence shown here is derived from an EMBL/GenBank/DDBJ whole genome shotgun (WGS) entry which is preliminary data.</text>
</comment>
<keyword evidence="1" id="KW-0539">Nucleus</keyword>
<evidence type="ECO:0000313" key="3">
    <source>
        <dbReference type="Proteomes" id="UP000582016"/>
    </source>
</evidence>
<name>A0A8H5IPR1_9HYPO</name>
<sequence length="209" mass="24155">MPMDSALLDTLRRSEQQTWIGCPADLLSWLHVLNTLRAEPQEYGTSGHTITSLLDGLDSFSPRSWANDFPDAQHYESRYHLAHAYKAAVCLYAFHIIEEILDRRSPCWPEVLSLTELGISHMSQIPATDFHIKSLVWPAFVLGAEAQDSRTRENVNNIMHNIWLSSCCYNVKTAISMLDRIWAWGQDSNEGKQTWLRFIWEQDESWLFL</sequence>
<dbReference type="Proteomes" id="UP000582016">
    <property type="component" value="Unassembled WGS sequence"/>
</dbReference>
<reference evidence="2 3" key="1">
    <citation type="submission" date="2020-05" db="EMBL/GenBank/DDBJ databases">
        <title>Identification and distribution of gene clusters putatively required for synthesis of sphingolipid metabolism inhibitors in phylogenetically diverse species of the filamentous fungus Fusarium.</title>
        <authorList>
            <person name="Kim H.-S."/>
            <person name="Busman M."/>
            <person name="Brown D.W."/>
            <person name="Divon H."/>
            <person name="Uhlig S."/>
            <person name="Proctor R.H."/>
        </authorList>
    </citation>
    <scope>NUCLEOTIDE SEQUENCE [LARGE SCALE GENOMIC DNA]</scope>
    <source>
        <strain evidence="2 3">NRRL 13617</strain>
    </source>
</reference>
<accession>A0A8H5IPR1</accession>
<keyword evidence="3" id="KW-1185">Reference proteome</keyword>
<dbReference type="EMBL" id="JAAOAQ010000646">
    <property type="protein sequence ID" value="KAF5538456.1"/>
    <property type="molecule type" value="Genomic_DNA"/>
</dbReference>
<proteinExistence type="predicted"/>
<organism evidence="2 3">
    <name type="scientific">Fusarium phyllophilum</name>
    <dbReference type="NCBI Taxonomy" id="47803"/>
    <lineage>
        <taxon>Eukaryota</taxon>
        <taxon>Fungi</taxon>
        <taxon>Dikarya</taxon>
        <taxon>Ascomycota</taxon>
        <taxon>Pezizomycotina</taxon>
        <taxon>Sordariomycetes</taxon>
        <taxon>Hypocreomycetidae</taxon>
        <taxon>Hypocreales</taxon>
        <taxon>Nectriaceae</taxon>
        <taxon>Fusarium</taxon>
        <taxon>Fusarium fujikuroi species complex</taxon>
    </lineage>
</organism>